<gene>
    <name evidence="1" type="ORF">C3E79_10015</name>
</gene>
<evidence type="ECO:0000313" key="2">
    <source>
        <dbReference type="Proteomes" id="UP000244754"/>
    </source>
</evidence>
<dbReference type="RefSeq" id="WP_108404773.1">
    <property type="nucleotide sequence ID" value="NZ_CP026948.1"/>
</dbReference>
<dbReference type="KEGG" id="clia:C3E79_10015"/>
<dbReference type="EMBL" id="CP026948">
    <property type="protein sequence ID" value="AWB84765.1"/>
    <property type="molecule type" value="Genomic_DNA"/>
</dbReference>
<accession>A0A2S0WG64</accession>
<reference evidence="2" key="1">
    <citation type="submission" date="2018-01" db="EMBL/GenBank/DDBJ databases">
        <authorList>
            <person name="Li J."/>
        </authorList>
    </citation>
    <scope>NUCLEOTIDE SEQUENCE [LARGE SCALE GENOMIC DNA]</scope>
    <source>
        <strain evidence="2">2184</strain>
    </source>
</reference>
<organism evidence="1 2">
    <name type="scientific">Corynebacterium liangguodongii</name>
    <dbReference type="NCBI Taxonomy" id="2079535"/>
    <lineage>
        <taxon>Bacteria</taxon>
        <taxon>Bacillati</taxon>
        <taxon>Actinomycetota</taxon>
        <taxon>Actinomycetes</taxon>
        <taxon>Mycobacteriales</taxon>
        <taxon>Corynebacteriaceae</taxon>
        <taxon>Corynebacterium</taxon>
    </lineage>
</organism>
<protein>
    <submittedName>
        <fullName evidence="1">Uncharacterized protein</fullName>
    </submittedName>
</protein>
<evidence type="ECO:0000313" key="1">
    <source>
        <dbReference type="EMBL" id="AWB84765.1"/>
    </source>
</evidence>
<keyword evidence="2" id="KW-1185">Reference proteome</keyword>
<dbReference type="OrthoDB" id="10005444at2"/>
<dbReference type="Proteomes" id="UP000244754">
    <property type="component" value="Chromosome"/>
</dbReference>
<proteinExistence type="predicted"/>
<name>A0A2S0WG64_9CORY</name>
<dbReference type="AlphaFoldDB" id="A0A2S0WG64"/>
<sequence>MTTMHDLALRTAGALGITDDAAHAALETYRDQIEALEGRTIDPDDISDDDAGFLTDAVRAAQRSGDLGARETAALEEAAADFARASDDLETARQVRDAAILTAARAGVRPKDIIEITGLSRARLDQIRRA</sequence>